<organism evidence="15 16">
    <name type="scientific">Obba rivulosa</name>
    <dbReference type="NCBI Taxonomy" id="1052685"/>
    <lineage>
        <taxon>Eukaryota</taxon>
        <taxon>Fungi</taxon>
        <taxon>Dikarya</taxon>
        <taxon>Basidiomycota</taxon>
        <taxon>Agaricomycotina</taxon>
        <taxon>Agaricomycetes</taxon>
        <taxon>Polyporales</taxon>
        <taxon>Gelatoporiaceae</taxon>
        <taxon>Obba</taxon>
    </lineage>
</organism>
<keyword evidence="16" id="KW-1185">Reference proteome</keyword>
<dbReference type="GO" id="GO:0000398">
    <property type="term" value="P:mRNA splicing, via spliceosome"/>
    <property type="evidence" value="ECO:0007669"/>
    <property type="project" value="TreeGrafter"/>
</dbReference>
<dbReference type="PANTHER" id="PTHR12849:SF0">
    <property type="entry name" value="LARIAT DEBRANCHING ENZYME"/>
    <property type="match status" value="1"/>
</dbReference>
<dbReference type="PANTHER" id="PTHR12849">
    <property type="entry name" value="RNA LARIAT DEBRANCHING ENZYME"/>
    <property type="match status" value="1"/>
</dbReference>
<evidence type="ECO:0000256" key="6">
    <source>
        <dbReference type="ARBA" id="ARBA00022664"/>
    </source>
</evidence>
<evidence type="ECO:0000256" key="1">
    <source>
        <dbReference type="ARBA" id="ARBA00001936"/>
    </source>
</evidence>
<evidence type="ECO:0000313" key="15">
    <source>
        <dbReference type="EMBL" id="OCH87269.1"/>
    </source>
</evidence>
<comment type="cofactor">
    <cofactor evidence="2">
        <name>Zn(2+)</name>
        <dbReference type="ChEBI" id="CHEBI:29105"/>
    </cofactor>
</comment>
<evidence type="ECO:0000256" key="5">
    <source>
        <dbReference type="ARBA" id="ARBA00006045"/>
    </source>
</evidence>
<evidence type="ECO:0000256" key="12">
    <source>
        <dbReference type="ARBA" id="ARBA00023242"/>
    </source>
</evidence>
<feature type="region of interest" description="Disordered" evidence="13">
    <location>
        <begin position="311"/>
        <end position="330"/>
    </location>
</feature>
<dbReference type="AlphaFoldDB" id="A0A8E2ASN5"/>
<proteinExistence type="inferred from homology"/>
<evidence type="ECO:0000256" key="4">
    <source>
        <dbReference type="ARBA" id="ARBA00004123"/>
    </source>
</evidence>
<comment type="cofactor">
    <cofactor evidence="3">
        <name>Fe(2+)</name>
        <dbReference type="ChEBI" id="CHEBI:29033"/>
    </cofactor>
</comment>
<dbReference type="GO" id="GO:0008419">
    <property type="term" value="F:RNA lariat debranching enzyme activity"/>
    <property type="evidence" value="ECO:0007669"/>
    <property type="project" value="UniProtKB-ARBA"/>
</dbReference>
<evidence type="ECO:0000256" key="8">
    <source>
        <dbReference type="ARBA" id="ARBA00022801"/>
    </source>
</evidence>
<evidence type="ECO:0000256" key="3">
    <source>
        <dbReference type="ARBA" id="ARBA00001954"/>
    </source>
</evidence>
<dbReference type="OrthoDB" id="407609at2759"/>
<evidence type="ECO:0000256" key="13">
    <source>
        <dbReference type="SAM" id="MobiDB-lite"/>
    </source>
</evidence>
<comment type="similarity">
    <text evidence="5">Belongs to the lariat debranching enzyme family.</text>
</comment>
<gene>
    <name evidence="15" type="ORF">OBBRIDRAFT_820718</name>
</gene>
<keyword evidence="9" id="KW-0862">Zinc</keyword>
<dbReference type="GO" id="GO:0005634">
    <property type="term" value="C:nucleus"/>
    <property type="evidence" value="ECO:0007669"/>
    <property type="project" value="UniProtKB-SubCell"/>
</dbReference>
<feature type="domain" description="Lariat debranching enzyme C-terminal" evidence="14">
    <location>
        <begin position="415"/>
        <end position="558"/>
    </location>
</feature>
<evidence type="ECO:0000313" key="16">
    <source>
        <dbReference type="Proteomes" id="UP000250043"/>
    </source>
</evidence>
<evidence type="ECO:0000256" key="9">
    <source>
        <dbReference type="ARBA" id="ARBA00022833"/>
    </source>
</evidence>
<protein>
    <recommendedName>
        <fullName evidence="14">Lariat debranching enzyme C-terminal domain-containing protein</fullName>
    </recommendedName>
</protein>
<keyword evidence="12" id="KW-0539">Nucleus</keyword>
<dbReference type="InterPro" id="IPR007708">
    <property type="entry name" value="DBR1_C"/>
</dbReference>
<dbReference type="InterPro" id="IPR029052">
    <property type="entry name" value="Metallo-depent_PP-like"/>
</dbReference>
<feature type="region of interest" description="Disordered" evidence="13">
    <location>
        <begin position="521"/>
        <end position="582"/>
    </location>
</feature>
<evidence type="ECO:0000256" key="7">
    <source>
        <dbReference type="ARBA" id="ARBA00022723"/>
    </source>
</evidence>
<evidence type="ECO:0000256" key="2">
    <source>
        <dbReference type="ARBA" id="ARBA00001947"/>
    </source>
</evidence>
<sequence>MFFRRLFASSAVIQVLKKKKARSAKVAKKKPLEPSGKRRMRIAIEGCSHGELDMIYEKVLEEQRKSNQRIDMLLICGDFQAVRNEQDLESMAVPPKYRHMRDYYKYYKGEKKAPMLTIVIGGNHEASNHLWELYHGGWLAPNIYFLGHAGCVQVNGLRIAGSSGIFSHGDFQRGHWERIPYDGSSMRSIYHTREFSVRRLSLLSSADIFLSHDWPQHVVKYGNVDALLHRKAFFKDDIRTGKLGSPPMMGLLQTLKPRYWFSAHLHARFAAEVKHDTAMEAQAAPSAEPGPSSTQKHVQNPDEIAIEDDDMEASTAGPTSKPHAPNPDEILIEDEGEGATSSHPTEQAPTFEKPAIEDAFTSGIEDTPQASHPPTETASSAEEAPDTLQPSRNPDEIMLDDEEEAVEAPPAPRPRPPPQRVTSFLGLGKCISHLNPHQYLEVMSVNVPGKKSNGLPVLTFDPEWLAITRAFQPYMSLERHQYPYPDETAARAAVQRELEWVKKNVIGEKGSLRVSDVQKFEMTAPPPPRKGRTLEPSRHWPNPQTAAFCSMLQIENKIDPKSDTSGAPSTPSVPSSLPLDDA</sequence>
<dbReference type="InterPro" id="IPR004843">
    <property type="entry name" value="Calcineurin-like_PHP"/>
</dbReference>
<feature type="region of interest" description="Disordered" evidence="13">
    <location>
        <begin position="364"/>
        <end position="394"/>
    </location>
</feature>
<keyword evidence="8" id="KW-0378">Hydrolase</keyword>
<keyword evidence="10" id="KW-0408">Iron</keyword>
<comment type="subcellular location">
    <subcellularLocation>
        <location evidence="4">Nucleus</location>
    </subcellularLocation>
</comment>
<dbReference type="SMART" id="SM01124">
    <property type="entry name" value="DBR1"/>
    <property type="match status" value="1"/>
</dbReference>
<dbReference type="Pfam" id="PF00149">
    <property type="entry name" value="Metallophos"/>
    <property type="match status" value="1"/>
</dbReference>
<keyword evidence="11" id="KW-0464">Manganese</keyword>
<dbReference type="CDD" id="cd00844">
    <property type="entry name" value="MPP_Dbr1_N"/>
    <property type="match status" value="1"/>
</dbReference>
<feature type="compositionally biased region" description="Low complexity" evidence="13">
    <location>
        <begin position="568"/>
        <end position="582"/>
    </location>
</feature>
<keyword evidence="6" id="KW-0507">mRNA processing</keyword>
<evidence type="ECO:0000256" key="10">
    <source>
        <dbReference type="ARBA" id="ARBA00023004"/>
    </source>
</evidence>
<dbReference type="SUPFAM" id="SSF56300">
    <property type="entry name" value="Metallo-dependent phosphatases"/>
    <property type="match status" value="1"/>
</dbReference>
<dbReference type="Pfam" id="PF05011">
    <property type="entry name" value="DBR1"/>
    <property type="match status" value="1"/>
</dbReference>
<evidence type="ECO:0000256" key="11">
    <source>
        <dbReference type="ARBA" id="ARBA00023211"/>
    </source>
</evidence>
<dbReference type="EMBL" id="KV722492">
    <property type="protein sequence ID" value="OCH87269.1"/>
    <property type="molecule type" value="Genomic_DNA"/>
</dbReference>
<dbReference type="InterPro" id="IPR041816">
    <property type="entry name" value="Dbr1_N"/>
</dbReference>
<evidence type="ECO:0000259" key="14">
    <source>
        <dbReference type="SMART" id="SM01124"/>
    </source>
</evidence>
<name>A0A8E2ASN5_9APHY</name>
<accession>A0A8E2ASN5</accession>
<keyword evidence="7" id="KW-0479">Metal-binding</keyword>
<dbReference type="Gene3D" id="3.60.21.10">
    <property type="match status" value="1"/>
</dbReference>
<dbReference type="FunFam" id="3.60.21.10:FF:000035">
    <property type="entry name" value="Lariat debranching enzyme"/>
    <property type="match status" value="1"/>
</dbReference>
<feature type="compositionally biased region" description="Polar residues" evidence="13">
    <location>
        <begin position="368"/>
        <end position="380"/>
    </location>
</feature>
<dbReference type="GO" id="GO:0046872">
    <property type="term" value="F:metal ion binding"/>
    <property type="evidence" value="ECO:0007669"/>
    <property type="project" value="UniProtKB-KW"/>
</dbReference>
<dbReference type="Proteomes" id="UP000250043">
    <property type="component" value="Unassembled WGS sequence"/>
</dbReference>
<reference evidence="15 16" key="1">
    <citation type="submission" date="2016-07" db="EMBL/GenBank/DDBJ databases">
        <title>Draft genome of the white-rot fungus Obba rivulosa 3A-2.</title>
        <authorList>
            <consortium name="DOE Joint Genome Institute"/>
            <person name="Miettinen O."/>
            <person name="Riley R."/>
            <person name="Acob R."/>
            <person name="Barry K."/>
            <person name="Cullen D."/>
            <person name="De Vries R."/>
            <person name="Hainaut M."/>
            <person name="Hatakka A."/>
            <person name="Henrissat B."/>
            <person name="Hilden K."/>
            <person name="Kuo R."/>
            <person name="Labutti K."/>
            <person name="Lipzen A."/>
            <person name="Makela M.R."/>
            <person name="Sandor L."/>
            <person name="Spatafora J.W."/>
            <person name="Grigoriev I.V."/>
            <person name="Hibbett D.S."/>
        </authorList>
    </citation>
    <scope>NUCLEOTIDE SEQUENCE [LARGE SCALE GENOMIC DNA]</scope>
    <source>
        <strain evidence="15 16">3A-2</strain>
    </source>
</reference>
<comment type="cofactor">
    <cofactor evidence="1">
        <name>Mn(2+)</name>
        <dbReference type="ChEBI" id="CHEBI:29035"/>
    </cofactor>
</comment>